<dbReference type="AlphaFoldDB" id="A0A839HER3"/>
<organism evidence="2 3">
    <name type="scientific">Thiospirillum jenense</name>
    <dbReference type="NCBI Taxonomy" id="1653858"/>
    <lineage>
        <taxon>Bacteria</taxon>
        <taxon>Pseudomonadati</taxon>
        <taxon>Pseudomonadota</taxon>
        <taxon>Gammaproteobacteria</taxon>
        <taxon>Chromatiales</taxon>
        <taxon>Chromatiaceae</taxon>
        <taxon>Thiospirillum</taxon>
    </lineage>
</organism>
<name>A0A839HER3_9GAMM</name>
<comment type="caution">
    <text evidence="2">The sequence shown here is derived from an EMBL/GenBank/DDBJ whole genome shotgun (WGS) entry which is preliminary data.</text>
</comment>
<evidence type="ECO:0000259" key="1">
    <source>
        <dbReference type="Pfam" id="PF03819"/>
    </source>
</evidence>
<dbReference type="SUPFAM" id="SSF101386">
    <property type="entry name" value="all-alpha NTP pyrophosphatases"/>
    <property type="match status" value="1"/>
</dbReference>
<dbReference type="RefSeq" id="WP_182582948.1">
    <property type="nucleotide sequence ID" value="NZ_JABVCQ010000007.1"/>
</dbReference>
<feature type="domain" description="NTP pyrophosphohydrolase MazG-like" evidence="1">
    <location>
        <begin position="29"/>
        <end position="98"/>
    </location>
</feature>
<keyword evidence="3" id="KW-1185">Reference proteome</keyword>
<proteinExistence type="predicted"/>
<gene>
    <name evidence="2" type="ORF">HUK38_04645</name>
</gene>
<dbReference type="Proteomes" id="UP000548632">
    <property type="component" value="Unassembled WGS sequence"/>
</dbReference>
<dbReference type="Gene3D" id="1.10.287.1080">
    <property type="entry name" value="MazG-like"/>
    <property type="match status" value="1"/>
</dbReference>
<sequence>MNIHEYEESVIATSNYQRSNESLFIVTVALLGELGEYANKVKKASFKKTLDNALVIDDLKSELGDVLWYLTELCHQHDLSLDDVARANADKVTNRKQKGLTYNQ</sequence>
<dbReference type="EMBL" id="JABVCQ010000007">
    <property type="protein sequence ID" value="MBB1125519.1"/>
    <property type="molecule type" value="Genomic_DNA"/>
</dbReference>
<accession>A0A839HER3</accession>
<dbReference type="InterPro" id="IPR004518">
    <property type="entry name" value="MazG-like_dom"/>
</dbReference>
<dbReference type="InterPro" id="IPR011379">
    <property type="entry name" value="MazG-related_GP37"/>
</dbReference>
<protein>
    <recommendedName>
        <fullName evidence="1">NTP pyrophosphohydrolase MazG-like domain-containing protein</fullName>
    </recommendedName>
</protein>
<dbReference type="Pfam" id="PF03819">
    <property type="entry name" value="MazG"/>
    <property type="match status" value="1"/>
</dbReference>
<dbReference type="PIRSF" id="PIRSF006639">
    <property type="entry name" value="UCP006639_pph"/>
    <property type="match status" value="1"/>
</dbReference>
<evidence type="ECO:0000313" key="2">
    <source>
        <dbReference type="EMBL" id="MBB1125519.1"/>
    </source>
</evidence>
<reference evidence="2 3" key="1">
    <citation type="journal article" date="2020" name="Arch. Microbiol.">
        <title>The genome sequence of the giant phototrophic gammaproteobacterium Thiospirillum jenense gives insight into its physiological properties and phylogenetic relationships.</title>
        <authorList>
            <person name="Imhoff J.F."/>
            <person name="Meyer T.E."/>
            <person name="Kyndt J.A."/>
        </authorList>
    </citation>
    <scope>NUCLEOTIDE SEQUENCE [LARGE SCALE GENOMIC DNA]</scope>
    <source>
        <strain evidence="2 3">DSM 216</strain>
    </source>
</reference>
<evidence type="ECO:0000313" key="3">
    <source>
        <dbReference type="Proteomes" id="UP000548632"/>
    </source>
</evidence>